<dbReference type="OrthoDB" id="9776609at2"/>
<feature type="transmembrane region" description="Helical" evidence="1">
    <location>
        <begin position="430"/>
        <end position="449"/>
    </location>
</feature>
<dbReference type="EMBL" id="QGLT01000001">
    <property type="protein sequence ID" value="PXZ01649.1"/>
    <property type="molecule type" value="Genomic_DNA"/>
</dbReference>
<comment type="caution">
    <text evidence="2">The sequence shown here is derived from an EMBL/GenBank/DDBJ whole genome shotgun (WGS) entry which is preliminary data.</text>
</comment>
<keyword evidence="1" id="KW-0812">Transmembrane</keyword>
<dbReference type="PANTHER" id="PTHR34219">
    <property type="entry name" value="IRON-REGULATED INNER MEMBRANE PROTEIN-RELATED"/>
    <property type="match status" value="1"/>
</dbReference>
<feature type="transmembrane region" description="Helical" evidence="1">
    <location>
        <begin position="315"/>
        <end position="339"/>
    </location>
</feature>
<dbReference type="Proteomes" id="UP000247565">
    <property type="component" value="Unassembled WGS sequence"/>
</dbReference>
<feature type="transmembrane region" description="Helical" evidence="1">
    <location>
        <begin position="139"/>
        <end position="160"/>
    </location>
</feature>
<evidence type="ECO:0008006" key="4">
    <source>
        <dbReference type="Google" id="ProtNLM"/>
    </source>
</evidence>
<proteinExistence type="predicted"/>
<feature type="transmembrane region" description="Helical" evidence="1">
    <location>
        <begin position="12"/>
        <end position="36"/>
    </location>
</feature>
<keyword evidence="3" id="KW-1185">Reference proteome</keyword>
<dbReference type="InterPro" id="IPR005625">
    <property type="entry name" value="PepSY-ass_TM"/>
</dbReference>
<dbReference type="AlphaFoldDB" id="A0A318MZZ2"/>
<dbReference type="Pfam" id="PF03929">
    <property type="entry name" value="PepSY_TM"/>
    <property type="match status" value="1"/>
</dbReference>
<feature type="transmembrane region" description="Helical" evidence="1">
    <location>
        <begin position="181"/>
        <end position="207"/>
    </location>
</feature>
<dbReference type="RefSeq" id="WP_110438168.1">
    <property type="nucleotide sequence ID" value="NZ_CP046393.1"/>
</dbReference>
<keyword evidence="1" id="KW-0472">Membrane</keyword>
<feature type="transmembrane region" description="Helical" evidence="1">
    <location>
        <begin position="461"/>
        <end position="482"/>
    </location>
</feature>
<reference evidence="2 3" key="1">
    <citation type="submission" date="2018-05" db="EMBL/GenBank/DDBJ databases">
        <title>Reference genomes for bee gut microbiota database.</title>
        <authorList>
            <person name="Ellegaard K.M."/>
        </authorList>
    </citation>
    <scope>NUCLEOTIDE SEQUENCE [LARGE SCALE GENOMIC DNA]</scope>
    <source>
        <strain evidence="2 3">ESL0284</strain>
    </source>
</reference>
<feature type="transmembrane region" description="Helical" evidence="1">
    <location>
        <begin position="360"/>
        <end position="385"/>
    </location>
</feature>
<evidence type="ECO:0000313" key="3">
    <source>
        <dbReference type="Proteomes" id="UP000247565"/>
    </source>
</evidence>
<evidence type="ECO:0000313" key="2">
    <source>
        <dbReference type="EMBL" id="PXZ01649.1"/>
    </source>
</evidence>
<organism evidence="2 3">
    <name type="scientific">Commensalibacter melissae</name>
    <dbReference type="NCBI Taxonomy" id="2070537"/>
    <lineage>
        <taxon>Bacteria</taxon>
        <taxon>Pseudomonadati</taxon>
        <taxon>Pseudomonadota</taxon>
        <taxon>Alphaproteobacteria</taxon>
        <taxon>Acetobacterales</taxon>
        <taxon>Acetobacteraceae</taxon>
    </lineage>
</organism>
<gene>
    <name evidence="2" type="ORF">DK869_01155</name>
</gene>
<feature type="transmembrane region" description="Helical" evidence="1">
    <location>
        <begin position="397"/>
        <end position="418"/>
    </location>
</feature>
<evidence type="ECO:0000256" key="1">
    <source>
        <dbReference type="SAM" id="Phobius"/>
    </source>
</evidence>
<name>A0A318MZZ2_9PROT</name>
<accession>A0A318MZZ2</accession>
<sequence length="489" mass="55941">MHQKTLFLIKSIHRWIGLAGGWFLFIIIISGSLTLFDSEINQWMRPELARVKPAPLSSKALDNAYKIWTYSQNMPKNLIKLPSSRDPYLYVSYLKGNIKRNIVLDPHEGNIIPVRNTAGASFIVSIHKKLYMNPRYGQFILLIVAFFFILSIITGVILHYKPFIKMLFNLQVKAAPLRQQLNYHTSIGIIFLPFLFIIALSGFLFIIPHYLPSPHPQSKPENIYKDNLNTLSKQNLLNLVNETERYFNNPAGFIFFTPKEIKISEANNSHLTSFKNLVGFDKTSGKLTSHSSLSPMFGYPEKVIFGIHMARAGGAIFRTINFILGLGSAFCIAFGLLYYSNRHKNKLFTNKITYIGYKTIEGINTSVIMGTLIGFISLLWINRFIPFDFPNRIHNEIFLFFTICLLVCIYGFLSAYFNYTNHALKKLMTIFSYLCLLLPIVDLLFNNILIKASLLNGNFLFIKMDGTVFILGIVSLLFCSYLNKKSYLS</sequence>
<protein>
    <recommendedName>
        <fullName evidence="4">PepSY domain-containing protein</fullName>
    </recommendedName>
</protein>
<keyword evidence="1" id="KW-1133">Transmembrane helix</keyword>
<dbReference type="PANTHER" id="PTHR34219:SF4">
    <property type="entry name" value="PEPSY DOMAIN-CONTAINING PROTEIN"/>
    <property type="match status" value="1"/>
</dbReference>